<dbReference type="InterPro" id="IPR036661">
    <property type="entry name" value="Luciferase-like_sf"/>
</dbReference>
<reference evidence="10 11" key="1">
    <citation type="submission" date="2021-05" db="EMBL/GenBank/DDBJ databases">
        <authorList>
            <person name="Kumar R."/>
            <person name="Kumar A."/>
            <person name="Mukhia S."/>
        </authorList>
    </citation>
    <scope>NUCLEOTIDE SEQUENCE [LARGE SCALE GENOMIC DNA]</scope>
    <source>
        <strain evidence="10 11">ERMR7:08</strain>
    </source>
</reference>
<feature type="transmembrane region" description="Helical" evidence="8">
    <location>
        <begin position="416"/>
        <end position="441"/>
    </location>
</feature>
<keyword evidence="4" id="KW-0560">Oxidoreductase</keyword>
<organism evidence="10 11">
    <name type="scientific">Cryobacterium breve</name>
    <dbReference type="NCBI Taxonomy" id="1259258"/>
    <lineage>
        <taxon>Bacteria</taxon>
        <taxon>Bacillati</taxon>
        <taxon>Actinomycetota</taxon>
        <taxon>Actinomycetes</taxon>
        <taxon>Micrococcales</taxon>
        <taxon>Microbacteriaceae</taxon>
        <taxon>Cryobacterium</taxon>
    </lineage>
</organism>
<dbReference type="InterPro" id="IPR050766">
    <property type="entry name" value="Bact_Lucif_Oxidored"/>
</dbReference>
<gene>
    <name evidence="10" type="ORF">KIV56_09400</name>
</gene>
<dbReference type="Pfam" id="PF13564">
    <property type="entry name" value="DoxX_2"/>
    <property type="match status" value="1"/>
</dbReference>
<evidence type="ECO:0000256" key="2">
    <source>
        <dbReference type="ARBA" id="ARBA00022692"/>
    </source>
</evidence>
<evidence type="ECO:0000256" key="7">
    <source>
        <dbReference type="SAM" id="MobiDB-lite"/>
    </source>
</evidence>
<evidence type="ECO:0000256" key="8">
    <source>
        <dbReference type="SAM" id="Phobius"/>
    </source>
</evidence>
<keyword evidence="5" id="KW-0503">Monooxygenase</keyword>
<feature type="domain" description="Luciferase-like" evidence="9">
    <location>
        <begin position="1"/>
        <end position="291"/>
    </location>
</feature>
<protein>
    <submittedName>
        <fullName evidence="10">LLM class flavin-dependent oxidoreductase</fullName>
    </submittedName>
</protein>
<evidence type="ECO:0000256" key="6">
    <source>
        <dbReference type="ARBA" id="ARBA00023136"/>
    </source>
</evidence>
<keyword evidence="11" id="KW-1185">Reference proteome</keyword>
<evidence type="ECO:0000313" key="11">
    <source>
        <dbReference type="Proteomes" id="UP001212421"/>
    </source>
</evidence>
<name>A0ABY7N8K3_9MICO</name>
<evidence type="ECO:0000256" key="1">
    <source>
        <dbReference type="ARBA" id="ARBA00004141"/>
    </source>
</evidence>
<keyword evidence="6 8" id="KW-0472">Membrane</keyword>
<sequence length="475" mass="51291">MELGAFSLTDLSAGTLSPGRVLDIIDYGVFADEAGLDIFGIGEHHTPRFAVSSPAVVLAAIAARTSTITLTSAVSVLSVLDPDRLYQDFAQLDLVSGGRAEITAGRSAYSEPFAVFGVPLDDYDAVFEEKLGLLLALRRNAEVTWTGRFRTPLDHAQIIPRLTHELPVRLGVGGTPASAARAERLGLPVTLALLAGGPDGLTPVVNLYRQTGDEHGHLRGQLGVGVVSHVYVGNSSQDARDTFYPHYRSYFADGRGINLDRATFDRMAAPDGPLVVGSPQEVADKLLRWNEIFELDRFLGQIDIGGLPRDAVFASIERFAVDVAPMLRRKSSHYPSERALTPPPDRPTIQLTRHPRNRITHAHRRPPSICPSRSRDARLRGDEAHPRPQVVAQMEAVKVTRQQMTVLGVIESAATVGLIVGIFLPSLAVVASAGVIAYFLGALVAHLRAQDRNIQGVVVFLLLAVASLTLLLSTQ</sequence>
<dbReference type="Pfam" id="PF00296">
    <property type="entry name" value="Bac_luciferase"/>
    <property type="match status" value="1"/>
</dbReference>
<dbReference type="PANTHER" id="PTHR30137:SF8">
    <property type="entry name" value="BLR5498 PROTEIN"/>
    <property type="match status" value="1"/>
</dbReference>
<keyword evidence="2 8" id="KW-0812">Transmembrane</keyword>
<evidence type="ECO:0000313" key="10">
    <source>
        <dbReference type="EMBL" id="WBM78829.1"/>
    </source>
</evidence>
<evidence type="ECO:0000259" key="9">
    <source>
        <dbReference type="Pfam" id="PF00296"/>
    </source>
</evidence>
<feature type="region of interest" description="Disordered" evidence="7">
    <location>
        <begin position="361"/>
        <end position="380"/>
    </location>
</feature>
<dbReference type="EMBL" id="CP075584">
    <property type="protein sequence ID" value="WBM78829.1"/>
    <property type="molecule type" value="Genomic_DNA"/>
</dbReference>
<feature type="transmembrane region" description="Helical" evidence="8">
    <location>
        <begin position="453"/>
        <end position="472"/>
    </location>
</feature>
<dbReference type="RefSeq" id="WP_281533309.1">
    <property type="nucleotide sequence ID" value="NZ_CP075584.1"/>
</dbReference>
<dbReference type="InterPro" id="IPR011251">
    <property type="entry name" value="Luciferase-like_dom"/>
</dbReference>
<evidence type="ECO:0000256" key="5">
    <source>
        <dbReference type="ARBA" id="ARBA00023033"/>
    </source>
</evidence>
<keyword evidence="3 8" id="KW-1133">Transmembrane helix</keyword>
<feature type="region of interest" description="Disordered" evidence="7">
    <location>
        <begin position="332"/>
        <end position="351"/>
    </location>
</feature>
<dbReference type="SUPFAM" id="SSF51679">
    <property type="entry name" value="Bacterial luciferase-like"/>
    <property type="match status" value="1"/>
</dbReference>
<accession>A0ABY7N8K3</accession>
<evidence type="ECO:0000256" key="3">
    <source>
        <dbReference type="ARBA" id="ARBA00022989"/>
    </source>
</evidence>
<proteinExistence type="predicted"/>
<dbReference type="PANTHER" id="PTHR30137">
    <property type="entry name" value="LUCIFERASE-LIKE MONOOXYGENASE"/>
    <property type="match status" value="1"/>
</dbReference>
<dbReference type="Proteomes" id="UP001212421">
    <property type="component" value="Chromosome"/>
</dbReference>
<comment type="subcellular location">
    <subcellularLocation>
        <location evidence="1">Membrane</location>
        <topology evidence="1">Multi-pass membrane protein</topology>
    </subcellularLocation>
</comment>
<dbReference type="InterPro" id="IPR032808">
    <property type="entry name" value="DoxX"/>
</dbReference>
<dbReference type="Gene3D" id="3.20.20.30">
    <property type="entry name" value="Luciferase-like domain"/>
    <property type="match status" value="1"/>
</dbReference>
<evidence type="ECO:0000256" key="4">
    <source>
        <dbReference type="ARBA" id="ARBA00023002"/>
    </source>
</evidence>